<dbReference type="HOGENOM" id="CLU_053676_0_0_9"/>
<evidence type="ECO:0000256" key="4">
    <source>
        <dbReference type="ARBA" id="ARBA00022670"/>
    </source>
</evidence>
<keyword evidence="5 9" id="KW-0479">Metal-binding</keyword>
<feature type="binding site" evidence="9 11">
    <location>
        <position position="176"/>
    </location>
    <ligand>
        <name>Zn(2+)</name>
        <dbReference type="ChEBI" id="CHEBI:29105"/>
        <label>2</label>
    </ligand>
</feature>
<comment type="subcellular location">
    <subcellularLocation>
        <location evidence="9">Cytoplasm</location>
    </subcellularLocation>
</comment>
<evidence type="ECO:0000256" key="10">
    <source>
        <dbReference type="PIRSR" id="PIRSR037215-1"/>
    </source>
</evidence>
<evidence type="ECO:0000256" key="11">
    <source>
        <dbReference type="PIRSR" id="PIRSR037215-2"/>
    </source>
</evidence>
<keyword evidence="8 9" id="KW-0482">Metalloprotease</keyword>
<feature type="binding site" evidence="9 11">
    <location>
        <position position="141"/>
    </location>
    <ligand>
        <name>Zn(2+)</name>
        <dbReference type="ChEBI" id="CHEBI:29105"/>
        <label>1</label>
    </ligand>
</feature>
<evidence type="ECO:0000313" key="14">
    <source>
        <dbReference type="Proteomes" id="UP000002970"/>
    </source>
</evidence>
<dbReference type="InterPro" id="IPR002933">
    <property type="entry name" value="Peptidase_M20"/>
</dbReference>
<dbReference type="Proteomes" id="UP000002970">
    <property type="component" value="Unassembled WGS sequence"/>
</dbReference>
<dbReference type="InterPro" id="IPR001261">
    <property type="entry name" value="ArgE/DapE_CS"/>
</dbReference>
<dbReference type="Pfam" id="PF01546">
    <property type="entry name" value="Peptidase_M20"/>
    <property type="match status" value="1"/>
</dbReference>
<keyword evidence="3 9" id="KW-0031">Aminopeptidase</keyword>
<dbReference type="EC" id="3.4.11.4" evidence="9"/>
<evidence type="ECO:0000256" key="5">
    <source>
        <dbReference type="ARBA" id="ARBA00022723"/>
    </source>
</evidence>
<dbReference type="SUPFAM" id="SSF53187">
    <property type="entry name" value="Zn-dependent exopeptidases"/>
    <property type="match status" value="1"/>
</dbReference>
<dbReference type="SUPFAM" id="SSF55031">
    <property type="entry name" value="Bacterial exopeptidase dimerisation domain"/>
    <property type="match status" value="1"/>
</dbReference>
<reference evidence="13 14" key="1">
    <citation type="submission" date="2010-12" db="EMBL/GenBank/DDBJ databases">
        <title>The Genome Sequence of Clostridium symbiosum strain WAL-14163.</title>
        <authorList>
            <person name="Earl A."/>
            <person name="Ward D."/>
            <person name="Feldgarden M."/>
            <person name="Gevers D."/>
            <person name="Finegold S.M."/>
            <person name="Summanen P.H."/>
            <person name="Molitoris D.R."/>
            <person name="Vaisanen M.L."/>
            <person name="Daigneault M."/>
            <person name="Young S.K."/>
            <person name="Zeng Q."/>
            <person name="Gargeya S."/>
            <person name="Fitzgerald M."/>
            <person name="Haas B."/>
            <person name="Abouelleil A."/>
            <person name="Alvarado L."/>
            <person name="Arachchi H.M."/>
            <person name="Berlin A."/>
            <person name="Brown A."/>
            <person name="Chapman S.B."/>
            <person name="Chen Z."/>
            <person name="Dunbar C."/>
            <person name="Freedman E."/>
            <person name="Gearin G."/>
            <person name="Gellesch M."/>
            <person name="Goldberg J."/>
            <person name="Griggs A."/>
            <person name="Gujja S."/>
            <person name="Heilman E."/>
            <person name="Heiman D."/>
            <person name="Howarth C."/>
            <person name="Larson L."/>
            <person name="Lui A."/>
            <person name="MacDonald P.J.P."/>
            <person name="Mehta T."/>
            <person name="Montmayeur A."/>
            <person name="Murphy C."/>
            <person name="Neiman D."/>
            <person name="Pearson M."/>
            <person name="Priest M."/>
            <person name="Roberts A."/>
            <person name="Saif S."/>
            <person name="Shea T."/>
            <person name="Shenoy N."/>
            <person name="Sisk P."/>
            <person name="Stolte C."/>
            <person name="Sykes S."/>
            <person name="White J."/>
            <person name="Yandava C."/>
            <person name="Nusbaum C."/>
            <person name="Birren B."/>
        </authorList>
    </citation>
    <scope>NUCLEOTIDE SEQUENCE [LARGE SCALE GENOMIC DNA]</scope>
    <source>
        <strain evidence="13 14">WAL-14163</strain>
    </source>
</reference>
<dbReference type="CDD" id="cd03892">
    <property type="entry name" value="M20_peptT"/>
    <property type="match status" value="1"/>
</dbReference>
<comment type="caution">
    <text evidence="13">The sequence shown here is derived from an EMBL/GenBank/DDBJ whole genome shotgun (WGS) entry which is preliminary data.</text>
</comment>
<dbReference type="Gene3D" id="3.30.70.360">
    <property type="match status" value="1"/>
</dbReference>
<dbReference type="GO" id="GO:0008270">
    <property type="term" value="F:zinc ion binding"/>
    <property type="evidence" value="ECO:0007669"/>
    <property type="project" value="UniProtKB-UniRule"/>
</dbReference>
<dbReference type="GO" id="GO:0006508">
    <property type="term" value="P:proteolysis"/>
    <property type="evidence" value="ECO:0007669"/>
    <property type="project" value="UniProtKB-UniRule"/>
</dbReference>
<dbReference type="PANTHER" id="PTHR42994:SF1">
    <property type="entry name" value="PEPTIDASE T"/>
    <property type="match status" value="1"/>
</dbReference>
<evidence type="ECO:0000256" key="1">
    <source>
        <dbReference type="ARBA" id="ARBA00000870"/>
    </source>
</evidence>
<dbReference type="PROSITE" id="PS00758">
    <property type="entry name" value="ARGE_DAPE_CPG2_1"/>
    <property type="match status" value="1"/>
</dbReference>
<feature type="binding site" evidence="9 11">
    <location>
        <position position="78"/>
    </location>
    <ligand>
        <name>Zn(2+)</name>
        <dbReference type="ChEBI" id="CHEBI:29105"/>
        <label>1</label>
    </ligand>
</feature>
<evidence type="ECO:0000259" key="12">
    <source>
        <dbReference type="Pfam" id="PF07687"/>
    </source>
</evidence>
<comment type="cofactor">
    <cofactor evidence="9 11">
        <name>Zn(2+)</name>
        <dbReference type="ChEBI" id="CHEBI:29105"/>
    </cofactor>
    <text evidence="9 11">Binds 2 Zn(2+) ions per subunit.</text>
</comment>
<organism evidence="13 14">
    <name type="scientific">Clostridium symbiosum (strain WAL-14163)</name>
    <dbReference type="NCBI Taxonomy" id="742740"/>
    <lineage>
        <taxon>Bacteria</taxon>
        <taxon>Bacillati</taxon>
        <taxon>Bacillota</taxon>
        <taxon>Clostridia</taxon>
        <taxon>Lachnospirales</taxon>
        <taxon>Lachnospiraceae</taxon>
        <taxon>Otoolea</taxon>
    </lineage>
</organism>
<dbReference type="Pfam" id="PF07687">
    <property type="entry name" value="M20_dimer"/>
    <property type="match status" value="1"/>
</dbReference>
<dbReference type="eggNOG" id="COG2195">
    <property type="taxonomic scope" value="Bacteria"/>
</dbReference>
<evidence type="ECO:0000256" key="9">
    <source>
        <dbReference type="HAMAP-Rule" id="MF_00550"/>
    </source>
</evidence>
<dbReference type="AlphaFoldDB" id="E7GLX5"/>
<comment type="function">
    <text evidence="9">Cleaves the N-terminal amino acid of tripeptides.</text>
</comment>
<comment type="similarity">
    <text evidence="2 9">Belongs to the peptidase M20B family.</text>
</comment>
<comment type="catalytic activity">
    <reaction evidence="1 9">
        <text>Release of the N-terminal residue from a tripeptide.</text>
        <dbReference type="EC" id="3.4.11.4"/>
    </reaction>
</comment>
<dbReference type="RefSeq" id="WP_004462429.1">
    <property type="nucleotide sequence ID" value="NZ_GL834308.1"/>
</dbReference>
<dbReference type="STRING" id="1512.GCA_900049235_02089"/>
<evidence type="ECO:0000256" key="3">
    <source>
        <dbReference type="ARBA" id="ARBA00022438"/>
    </source>
</evidence>
<feature type="binding site" evidence="9 11">
    <location>
        <position position="380"/>
    </location>
    <ligand>
        <name>Zn(2+)</name>
        <dbReference type="ChEBI" id="CHEBI:29105"/>
        <label>2</label>
    </ligand>
</feature>
<keyword evidence="7 9" id="KW-0862">Zinc</keyword>
<dbReference type="InterPro" id="IPR011650">
    <property type="entry name" value="Peptidase_M20_dimer"/>
</dbReference>
<feature type="binding site" evidence="9 11">
    <location>
        <position position="141"/>
    </location>
    <ligand>
        <name>Zn(2+)</name>
        <dbReference type="ChEBI" id="CHEBI:29105"/>
        <label>2</label>
    </ligand>
</feature>
<sequence length="410" mass="45544">MSKVAERFLKYVSFDTQSKDEEEQVPSTEKQLVLAKELVKELEEMGASDVRLSEHGYVYATIEANTEKNVPSLGFVAHMDTAPAMSGRDVKARIVEKYAGGDIVLNEEKNIVMTVKDFPFMADCEGRDLIVTDGTTLLGGDDKAGVAEIMTMAAWLLAHPEIPHGTIRIGFTPDEEVGRGADFFDVEGFGADVAYTVDGGPLGELEYENFNAASGKVYIHGVGIHPGGAKNKMKSALLIGMELQSLLPAFENPMYTEGYEGFFHLDQFAGDVEYAKMDYLIRDHDMDKFTQKKELFASAAEFLNKKYGEGTVELKIKDSYYNMKEKIEPYKYLIDIAKEAMEEVGITPEVSPIRGGTDGARLSYMGLPCPNLCTGGYNFHGKFEFIPVQSMEKVVELLLTIVRKFEKIEK</sequence>
<accession>E7GLX5</accession>
<keyword evidence="9" id="KW-0963">Cytoplasm</keyword>
<name>E7GLX5_CLOS6</name>
<dbReference type="GO" id="GO:0005829">
    <property type="term" value="C:cytosol"/>
    <property type="evidence" value="ECO:0007669"/>
    <property type="project" value="TreeGrafter"/>
</dbReference>
<keyword evidence="14" id="KW-1185">Reference proteome</keyword>
<evidence type="ECO:0000256" key="6">
    <source>
        <dbReference type="ARBA" id="ARBA00022801"/>
    </source>
</evidence>
<dbReference type="GO" id="GO:0008237">
    <property type="term" value="F:metallopeptidase activity"/>
    <property type="evidence" value="ECO:0007669"/>
    <property type="project" value="UniProtKB-KW"/>
</dbReference>
<dbReference type="InterPro" id="IPR036264">
    <property type="entry name" value="Bact_exopeptidase_dim_dom"/>
</dbReference>
<dbReference type="PANTHER" id="PTHR42994">
    <property type="entry name" value="PEPTIDASE T"/>
    <property type="match status" value="1"/>
</dbReference>
<protein>
    <recommendedName>
        <fullName evidence="9">Peptidase T</fullName>
        <ecNumber evidence="9">3.4.11.4</ecNumber>
    </recommendedName>
    <alternativeName>
        <fullName evidence="9">Aminotripeptidase</fullName>
        <shortName evidence="9">Tripeptidase</shortName>
    </alternativeName>
    <alternativeName>
        <fullName evidence="9">Tripeptide aminopeptidase</fullName>
    </alternativeName>
</protein>
<dbReference type="NCBIfam" id="TIGR01882">
    <property type="entry name" value="peptidase-T"/>
    <property type="match status" value="1"/>
</dbReference>
<feature type="active site" evidence="9 10">
    <location>
        <position position="80"/>
    </location>
</feature>
<dbReference type="PIRSF" id="PIRSF037215">
    <property type="entry name" value="Peptidase_M20B"/>
    <property type="match status" value="1"/>
</dbReference>
<dbReference type="HAMAP" id="MF_00550">
    <property type="entry name" value="Aminopeptidase_M20"/>
    <property type="match status" value="1"/>
</dbReference>
<evidence type="ECO:0000256" key="2">
    <source>
        <dbReference type="ARBA" id="ARBA00009692"/>
    </source>
</evidence>
<dbReference type="EMBL" id="ADLQ01000045">
    <property type="protein sequence ID" value="EGA94259.1"/>
    <property type="molecule type" value="Genomic_DNA"/>
</dbReference>
<feature type="domain" description="Peptidase M20 dimerisation" evidence="12">
    <location>
        <begin position="207"/>
        <end position="308"/>
    </location>
</feature>
<dbReference type="Gene3D" id="3.40.630.10">
    <property type="entry name" value="Zn peptidases"/>
    <property type="match status" value="1"/>
</dbReference>
<keyword evidence="6 9" id="KW-0378">Hydrolase</keyword>
<keyword evidence="4 9" id="KW-0645">Protease</keyword>
<evidence type="ECO:0000256" key="8">
    <source>
        <dbReference type="ARBA" id="ARBA00023049"/>
    </source>
</evidence>
<gene>
    <name evidence="9" type="primary">pepT</name>
    <name evidence="13" type="ORF">HMPREF9474_01920</name>
</gene>
<proteinExistence type="inferred from homology"/>
<evidence type="ECO:0000313" key="13">
    <source>
        <dbReference type="EMBL" id="EGA94259.1"/>
    </source>
</evidence>
<dbReference type="NCBIfam" id="NF003976">
    <property type="entry name" value="PRK05469.1"/>
    <property type="match status" value="1"/>
</dbReference>
<dbReference type="GO" id="GO:0045148">
    <property type="term" value="F:tripeptide aminopeptidase activity"/>
    <property type="evidence" value="ECO:0007669"/>
    <property type="project" value="UniProtKB-UniRule"/>
</dbReference>
<evidence type="ECO:0000256" key="7">
    <source>
        <dbReference type="ARBA" id="ARBA00022833"/>
    </source>
</evidence>
<dbReference type="NCBIfam" id="NF009920">
    <property type="entry name" value="PRK13381.1"/>
    <property type="match status" value="1"/>
</dbReference>
<feature type="binding site" evidence="9 11">
    <location>
        <position position="198"/>
    </location>
    <ligand>
        <name>Zn(2+)</name>
        <dbReference type="ChEBI" id="CHEBI:29105"/>
        <label>1</label>
    </ligand>
</feature>
<dbReference type="InterPro" id="IPR010161">
    <property type="entry name" value="Peptidase_M20B"/>
</dbReference>
<dbReference type="GO" id="GO:0043171">
    <property type="term" value="P:peptide catabolic process"/>
    <property type="evidence" value="ECO:0007669"/>
    <property type="project" value="UniProtKB-UniRule"/>
</dbReference>
<feature type="active site" description="Proton acceptor" evidence="9 10">
    <location>
        <position position="175"/>
    </location>
</feature>